<evidence type="ECO:0000259" key="1">
    <source>
        <dbReference type="Pfam" id="PF07872"/>
    </source>
</evidence>
<gene>
    <name evidence="2" type="ORF">CHH64_02570</name>
</gene>
<dbReference type="InterPro" id="IPR012454">
    <property type="entry name" value="DUF1659"/>
</dbReference>
<evidence type="ECO:0000313" key="2">
    <source>
        <dbReference type="EMBL" id="PAD22615.1"/>
    </source>
</evidence>
<dbReference type="AlphaFoldDB" id="A0A268AES9"/>
<accession>A0A268AES9</accession>
<name>A0A268AES9_9BACI</name>
<protein>
    <recommendedName>
        <fullName evidence="1">DUF1659 domain-containing protein</fullName>
    </recommendedName>
</protein>
<evidence type="ECO:0000313" key="3">
    <source>
        <dbReference type="Proteomes" id="UP000216013"/>
    </source>
</evidence>
<dbReference type="Proteomes" id="UP000216013">
    <property type="component" value="Unassembled WGS sequence"/>
</dbReference>
<organism evidence="2 3">
    <name type="scientific">Terribacillus saccharophilus</name>
    <dbReference type="NCBI Taxonomy" id="361277"/>
    <lineage>
        <taxon>Bacteria</taxon>
        <taxon>Bacillati</taxon>
        <taxon>Bacillota</taxon>
        <taxon>Bacilli</taxon>
        <taxon>Bacillales</taxon>
        <taxon>Bacillaceae</taxon>
        <taxon>Terribacillus</taxon>
    </lineage>
</organism>
<reference evidence="2 3" key="1">
    <citation type="submission" date="2017-07" db="EMBL/GenBank/DDBJ databases">
        <title>Isolation and whole genome analysis of endospore-forming bacteria from heroin.</title>
        <authorList>
            <person name="Kalinowski J."/>
            <person name="Ahrens B."/>
            <person name="Al-Dilaimi A."/>
            <person name="Winkler A."/>
            <person name="Wibberg D."/>
            <person name="Schleenbecker U."/>
            <person name="Ruckert C."/>
            <person name="Wolfel R."/>
            <person name="Grass G."/>
        </authorList>
    </citation>
    <scope>NUCLEOTIDE SEQUENCE [LARGE SCALE GENOMIC DNA]</scope>
    <source>
        <strain evidence="2 3">7528</strain>
    </source>
</reference>
<feature type="domain" description="DUF1659" evidence="1">
    <location>
        <begin position="27"/>
        <end position="97"/>
    </location>
</feature>
<comment type="caution">
    <text evidence="2">The sequence shown here is derived from an EMBL/GenBank/DDBJ whole genome shotgun (WGS) entry which is preliminary data.</text>
</comment>
<dbReference type="Pfam" id="PF07872">
    <property type="entry name" value="DUF1659"/>
    <property type="match status" value="1"/>
</dbReference>
<dbReference type="EMBL" id="NPBV01000002">
    <property type="protein sequence ID" value="PAD22615.1"/>
    <property type="molecule type" value="Genomic_DNA"/>
</dbReference>
<sequence>MNNFLNFFHTFSGQVPIIAVKGGENMAVIATHNKTRLSIVLYDGVDPDTGKDKYKTKSFNNIRLDATPDELQAFADALVPLQQRNLYAVEKNDHSILRES</sequence>
<proteinExistence type="predicted"/>